<protein>
    <recommendedName>
        <fullName evidence="1">Methyltransferase domain-containing protein</fullName>
    </recommendedName>
</protein>
<gene>
    <name evidence="2" type="ORF">CcaverHIS019_0113510</name>
</gene>
<dbReference type="EMBL" id="AP028212">
    <property type="protein sequence ID" value="BEI88633.1"/>
    <property type="molecule type" value="Genomic_DNA"/>
</dbReference>
<dbReference type="RefSeq" id="XP_060453899.1">
    <property type="nucleotide sequence ID" value="XM_060596958.1"/>
</dbReference>
<proteinExistence type="predicted"/>
<organism evidence="2 3">
    <name type="scientific">Cutaneotrichosporon cavernicola</name>
    <dbReference type="NCBI Taxonomy" id="279322"/>
    <lineage>
        <taxon>Eukaryota</taxon>
        <taxon>Fungi</taxon>
        <taxon>Dikarya</taxon>
        <taxon>Basidiomycota</taxon>
        <taxon>Agaricomycotina</taxon>
        <taxon>Tremellomycetes</taxon>
        <taxon>Trichosporonales</taxon>
        <taxon>Trichosporonaceae</taxon>
        <taxon>Cutaneotrichosporon</taxon>
    </lineage>
</organism>
<dbReference type="Gene3D" id="3.40.50.150">
    <property type="entry name" value="Vaccinia Virus protein VP39"/>
    <property type="match status" value="1"/>
</dbReference>
<evidence type="ECO:0000313" key="2">
    <source>
        <dbReference type="EMBL" id="BEI88633.1"/>
    </source>
</evidence>
<dbReference type="SUPFAM" id="SSF53335">
    <property type="entry name" value="S-adenosyl-L-methionine-dependent methyltransferases"/>
    <property type="match status" value="1"/>
</dbReference>
<name>A0AA48IER8_9TREE</name>
<dbReference type="GeneID" id="85492504"/>
<evidence type="ECO:0000259" key="1">
    <source>
        <dbReference type="Pfam" id="PF13649"/>
    </source>
</evidence>
<dbReference type="InterPro" id="IPR029063">
    <property type="entry name" value="SAM-dependent_MTases_sf"/>
</dbReference>
<evidence type="ECO:0000313" key="3">
    <source>
        <dbReference type="Proteomes" id="UP001233271"/>
    </source>
</evidence>
<dbReference type="AlphaFoldDB" id="A0AA48IER8"/>
<accession>A0AA48IER8</accession>
<reference evidence="2" key="1">
    <citation type="journal article" date="2023" name="BMC Genomics">
        <title>Chromosome-level genome assemblies of Cutaneotrichosporon spp. (Trichosporonales, Basidiomycota) reveal imbalanced evolution between nucleotide sequences and chromosome synteny.</title>
        <authorList>
            <person name="Kobayashi Y."/>
            <person name="Kayamori A."/>
            <person name="Aoki K."/>
            <person name="Shiwa Y."/>
            <person name="Matsutani M."/>
            <person name="Fujita N."/>
            <person name="Sugita T."/>
            <person name="Iwasaki W."/>
            <person name="Tanaka N."/>
            <person name="Takashima M."/>
        </authorList>
    </citation>
    <scope>NUCLEOTIDE SEQUENCE</scope>
    <source>
        <strain evidence="2">HIS019</strain>
    </source>
</reference>
<dbReference type="Pfam" id="PF13649">
    <property type="entry name" value="Methyltransf_25"/>
    <property type="match status" value="1"/>
</dbReference>
<sequence>MSPSAAAQGDSQYLERVYSAKSPSELKEIYDAWAPEYEHDLVGSLGYTAPKKAADALAAVLAPSPDLKVLDAGCGTGLVGVELRKLGFNNIDGIDLSQGMLAQAAKTGAYASLTKADLSGQLAIPGDYYNATICVGTLTEGHVGPKRSQSLSV</sequence>
<dbReference type="InterPro" id="IPR041698">
    <property type="entry name" value="Methyltransf_25"/>
</dbReference>
<keyword evidence="3" id="KW-1185">Reference proteome</keyword>
<dbReference type="CDD" id="cd02440">
    <property type="entry name" value="AdoMet_MTases"/>
    <property type="match status" value="1"/>
</dbReference>
<dbReference type="KEGG" id="ccac:CcaHIS019_0113510"/>
<dbReference type="Proteomes" id="UP001233271">
    <property type="component" value="Chromosome 1"/>
</dbReference>
<feature type="domain" description="Methyltransferase" evidence="1">
    <location>
        <begin position="69"/>
        <end position="139"/>
    </location>
</feature>